<keyword evidence="11" id="KW-1185">Reference proteome</keyword>
<evidence type="ECO:0000256" key="7">
    <source>
        <dbReference type="SAM" id="MobiDB-lite"/>
    </source>
</evidence>
<keyword evidence="5 8" id="KW-1133">Transmembrane helix</keyword>
<evidence type="ECO:0000256" key="5">
    <source>
        <dbReference type="ARBA" id="ARBA00022989"/>
    </source>
</evidence>
<comment type="similarity">
    <text evidence="2">Belongs to the major facilitator superfamily.</text>
</comment>
<dbReference type="GO" id="GO:0016020">
    <property type="term" value="C:membrane"/>
    <property type="evidence" value="ECO:0007669"/>
    <property type="project" value="UniProtKB-SubCell"/>
</dbReference>
<accession>A0A0L7R4G0</accession>
<dbReference type="PANTHER" id="PTHR23511:SF34">
    <property type="entry name" value="SYNAPTIC VESICLE GLYCOPROTEIN 2"/>
    <property type="match status" value="1"/>
</dbReference>
<dbReference type="Proteomes" id="UP000053825">
    <property type="component" value="Unassembled WGS sequence"/>
</dbReference>
<feature type="transmembrane region" description="Helical" evidence="8">
    <location>
        <begin position="393"/>
        <end position="409"/>
    </location>
</feature>
<name>A0A0L7R4G0_9HYME</name>
<evidence type="ECO:0000313" key="10">
    <source>
        <dbReference type="EMBL" id="KOC65770.1"/>
    </source>
</evidence>
<feature type="region of interest" description="Disordered" evidence="7">
    <location>
        <begin position="478"/>
        <end position="497"/>
    </location>
</feature>
<feature type="non-terminal residue" evidence="10">
    <location>
        <position position="1"/>
    </location>
</feature>
<dbReference type="Gene3D" id="1.20.1250.20">
    <property type="entry name" value="MFS general substrate transporter like domains"/>
    <property type="match status" value="1"/>
</dbReference>
<dbReference type="PANTHER" id="PTHR23511">
    <property type="entry name" value="SYNAPTIC VESICLE GLYCOPROTEIN 2"/>
    <property type="match status" value="1"/>
</dbReference>
<evidence type="ECO:0000256" key="4">
    <source>
        <dbReference type="ARBA" id="ARBA00022692"/>
    </source>
</evidence>
<proteinExistence type="inferred from homology"/>
<feature type="transmembrane region" description="Helical" evidence="8">
    <location>
        <begin position="104"/>
        <end position="122"/>
    </location>
</feature>
<feature type="transmembrane region" description="Helical" evidence="8">
    <location>
        <begin position="274"/>
        <end position="297"/>
    </location>
</feature>
<dbReference type="Pfam" id="PF00083">
    <property type="entry name" value="Sugar_tr"/>
    <property type="match status" value="1"/>
</dbReference>
<gene>
    <name evidence="10" type="ORF">WH47_10232</name>
</gene>
<comment type="subcellular location">
    <subcellularLocation>
        <location evidence="1">Membrane</location>
        <topology evidence="1">Multi-pass membrane protein</topology>
    </subcellularLocation>
</comment>
<dbReference type="PROSITE" id="PS50850">
    <property type="entry name" value="MFS"/>
    <property type="match status" value="1"/>
</dbReference>
<organism evidence="10 11">
    <name type="scientific">Habropoda laboriosa</name>
    <dbReference type="NCBI Taxonomy" id="597456"/>
    <lineage>
        <taxon>Eukaryota</taxon>
        <taxon>Metazoa</taxon>
        <taxon>Ecdysozoa</taxon>
        <taxon>Arthropoda</taxon>
        <taxon>Hexapoda</taxon>
        <taxon>Insecta</taxon>
        <taxon>Pterygota</taxon>
        <taxon>Neoptera</taxon>
        <taxon>Endopterygota</taxon>
        <taxon>Hymenoptera</taxon>
        <taxon>Apocrita</taxon>
        <taxon>Aculeata</taxon>
        <taxon>Apoidea</taxon>
        <taxon>Anthophila</taxon>
        <taxon>Apidae</taxon>
        <taxon>Habropoda</taxon>
    </lineage>
</organism>
<protein>
    <submittedName>
        <fullName evidence="10">Synaptic vesicle 2-related protein</fullName>
    </submittedName>
</protein>
<feature type="transmembrane region" description="Helical" evidence="8">
    <location>
        <begin position="446"/>
        <end position="464"/>
    </location>
</feature>
<dbReference type="InterPro" id="IPR036259">
    <property type="entry name" value="MFS_trans_sf"/>
</dbReference>
<feature type="transmembrane region" description="Helical" evidence="8">
    <location>
        <begin position="79"/>
        <end position="98"/>
    </location>
</feature>
<feature type="domain" description="Major facilitator superfamily (MFS) profile" evidence="9">
    <location>
        <begin position="10"/>
        <end position="473"/>
    </location>
</feature>
<evidence type="ECO:0000256" key="1">
    <source>
        <dbReference type="ARBA" id="ARBA00004141"/>
    </source>
</evidence>
<dbReference type="EMBL" id="KQ414657">
    <property type="protein sequence ID" value="KOC65770.1"/>
    <property type="molecule type" value="Genomic_DNA"/>
</dbReference>
<dbReference type="GO" id="GO:0022857">
    <property type="term" value="F:transmembrane transporter activity"/>
    <property type="evidence" value="ECO:0007669"/>
    <property type="project" value="InterPro"/>
</dbReference>
<feature type="transmembrane region" description="Helical" evidence="8">
    <location>
        <begin position="370"/>
        <end position="387"/>
    </location>
</feature>
<feature type="transmembrane region" description="Helical" evidence="8">
    <location>
        <begin position="134"/>
        <end position="161"/>
    </location>
</feature>
<keyword evidence="3" id="KW-0813">Transport</keyword>
<keyword evidence="4 8" id="KW-0812">Transmembrane</keyword>
<feature type="transmembrane region" description="Helical" evidence="8">
    <location>
        <begin position="344"/>
        <end position="363"/>
    </location>
</feature>
<feature type="compositionally biased region" description="Polar residues" evidence="7">
    <location>
        <begin position="487"/>
        <end position="497"/>
    </location>
</feature>
<dbReference type="STRING" id="597456.A0A0L7R4G0"/>
<evidence type="ECO:0000256" key="3">
    <source>
        <dbReference type="ARBA" id="ARBA00022448"/>
    </source>
</evidence>
<dbReference type="AlphaFoldDB" id="A0A0L7R4G0"/>
<evidence type="ECO:0000256" key="8">
    <source>
        <dbReference type="SAM" id="Phobius"/>
    </source>
</evidence>
<dbReference type="OrthoDB" id="8191083at2759"/>
<evidence type="ECO:0000259" key="9">
    <source>
        <dbReference type="PROSITE" id="PS50850"/>
    </source>
</evidence>
<dbReference type="InterPro" id="IPR005828">
    <property type="entry name" value="MFS_sugar_transport-like"/>
</dbReference>
<evidence type="ECO:0000313" key="11">
    <source>
        <dbReference type="Proteomes" id="UP000053825"/>
    </source>
</evidence>
<reference evidence="10 11" key="1">
    <citation type="submission" date="2015-07" db="EMBL/GenBank/DDBJ databases">
        <title>The genome of Habropoda laboriosa.</title>
        <authorList>
            <person name="Pan H."/>
            <person name="Kapheim K."/>
        </authorList>
    </citation>
    <scope>NUCLEOTIDE SEQUENCE [LARGE SCALE GENOMIC DNA]</scope>
    <source>
        <strain evidence="10">0110345459</strain>
    </source>
</reference>
<evidence type="ECO:0000256" key="2">
    <source>
        <dbReference type="ARBA" id="ARBA00008335"/>
    </source>
</evidence>
<keyword evidence="6 8" id="KW-0472">Membrane</keyword>
<dbReference type="InterPro" id="IPR020846">
    <property type="entry name" value="MFS_dom"/>
</dbReference>
<feature type="transmembrane region" description="Helical" evidence="8">
    <location>
        <begin position="7"/>
        <end position="35"/>
    </location>
</feature>
<dbReference type="SUPFAM" id="SSF103473">
    <property type="entry name" value="MFS general substrate transporter"/>
    <property type="match status" value="1"/>
</dbReference>
<feature type="transmembrane region" description="Helical" evidence="8">
    <location>
        <begin position="47"/>
        <end position="67"/>
    </location>
</feature>
<feature type="transmembrane region" description="Helical" evidence="8">
    <location>
        <begin position="173"/>
        <end position="196"/>
    </location>
</feature>
<sequence>TGWGLCHCFIIGLCGMCAFAEACVLPIILLVVPFVACDLSLSTSQVATTYATLTLGMAIGSFLFGIIIDANGRKDSIPVTMIVVFCATITLSFAQTIFLINLSIFVLGLGLAGTNVVLRVYLIEFLPMKRRGFCLVLLDIFGVIGYISTLGLSWLLIPSIIRLQNKKFRPNSWRVLIGLGGISNLIMACAASLLPASPRYLLYRRRHGEALATLQQIYAINNSKHADTYSLNNLDNCVQPDEEDEGGRDTLVKIVQKCCVKAYKRIQEICEKPFKYVTMLGICIGFLQFPGIVWVALWNTELLQEMGNFNKMSKRNSTCIIGVQNLVLKFFHNCQEVDTDRFKVLLYLSLSYILAEILLLAGIDVIRRKIYLVFSGLIGAIACFALLFTVHTVVQIVLSFVILAAYAIGRTTTSILLLENYFTGVRGTILGLSRILPYLIGSATKFFVNIYCLPSILIVSGILMSKYKVDETDLPAPPPDPWIRSWPSGNPPSQAESGNLVEDEDILAYLTDFGASPFEDETSKCPSRSSVTSNTAVPNFCMEDTFEHLERLYAFTEQILELRSRNSKLFKRVRNLERLKVLRNANQRLKNLLLRDKDALTDFCDEDTGFAESLLDAMLSNCKDQSVQKRNVRLSTSRLTRNNKFDIDKQTSIDEIPENPPKISKWTRVKAAFKWERAYTNDAAEIVDSTTSTTATTSPLSTPVTKYQRISDGEIGESNSIATSCHTNESCDVGTPYCRAWSPSSSNEGFYDCVQKSVSNHLECESLKDNVNGKVEYTDWHNESLQNDIAALDTEQINDTGAINVANQRKPLIREQCSTHSSDKINEMDVELASKRSTPSLTIRIPSHDEDIRVHLIHLNVQSSPESNSPLLFAANNPGENSSQYRKAYEVLSTNKDFKHRQSLGQDSVILTSKMRRRDSKWNKVRRAFLTNSTLSVPSNLTSDDSRQVFLQNGN</sequence>
<evidence type="ECO:0000256" key="6">
    <source>
        <dbReference type="ARBA" id="ARBA00023136"/>
    </source>
</evidence>